<accession>A0A1R1SGB5</accession>
<feature type="domain" description="Subtilisin inhibitor" evidence="10">
    <location>
        <begin position="44"/>
        <end position="136"/>
    </location>
</feature>
<proteinExistence type="inferred from homology"/>
<dbReference type="InterPro" id="IPR020054">
    <property type="entry name" value="Prot_inh_SSI_I16_CS"/>
</dbReference>
<dbReference type="Pfam" id="PF00720">
    <property type="entry name" value="SSI"/>
    <property type="match status" value="1"/>
</dbReference>
<sequence precursor="true">MFDMRKTAGVIALGAALTLSSVVGTGATGVANAEPAQPRSLYPASALVLTYGEGEDSGSTPVRRAVTLSCKPTPTGTHPTPDQACAELRSVDGAFRELTARTEPGRACTREWRPVTVTAQGVWDGRRVWYEHTFANPCFKNAVEGQVFDF</sequence>
<evidence type="ECO:0000256" key="8">
    <source>
        <dbReference type="HAMAP-Rule" id="MF_00778"/>
    </source>
</evidence>
<feature type="disulfide bond" evidence="8">
    <location>
        <begin position="108"/>
        <end position="138"/>
    </location>
</feature>
<dbReference type="EMBL" id="ASQP01000299">
    <property type="protein sequence ID" value="OMI37345.1"/>
    <property type="molecule type" value="Genomic_DNA"/>
</dbReference>
<evidence type="ECO:0000256" key="6">
    <source>
        <dbReference type="ARBA" id="ARBA00022900"/>
    </source>
</evidence>
<comment type="similarity">
    <text evidence="2 8 9">Belongs to the protease inhibitor I16 (SSI) family.</text>
</comment>
<evidence type="ECO:0000313" key="12">
    <source>
        <dbReference type="Proteomes" id="UP000186168"/>
    </source>
</evidence>
<dbReference type="Proteomes" id="UP000186168">
    <property type="component" value="Unassembled WGS sequence"/>
</dbReference>
<evidence type="ECO:0000256" key="9">
    <source>
        <dbReference type="RuleBase" id="RU003471"/>
    </source>
</evidence>
<evidence type="ECO:0000313" key="11">
    <source>
        <dbReference type="EMBL" id="OMI37345.1"/>
    </source>
</evidence>
<comment type="subunit">
    <text evidence="3 8">Homodimer.</text>
</comment>
<comment type="caution">
    <text evidence="11">The sequence shown here is derived from an EMBL/GenBank/DDBJ whole genome shotgun (WGS) entry which is preliminary data.</text>
</comment>
<evidence type="ECO:0000259" key="10">
    <source>
        <dbReference type="Pfam" id="PF00720"/>
    </source>
</evidence>
<evidence type="ECO:0000256" key="2">
    <source>
        <dbReference type="ARBA" id="ARBA00010472"/>
    </source>
</evidence>
<evidence type="ECO:0000256" key="3">
    <source>
        <dbReference type="ARBA" id="ARBA00011738"/>
    </source>
</evidence>
<comment type="function">
    <text evidence="8">Strong inhibitor of bacterial serine proteases such as subtilisin.</text>
</comment>
<keyword evidence="6 8" id="KW-0722">Serine protease inhibitor</keyword>
<keyword evidence="7 8" id="KW-1015">Disulfide bond</keyword>
<feature type="signal peptide" evidence="8">
    <location>
        <begin position="1"/>
        <end position="25"/>
    </location>
</feature>
<protein>
    <recommendedName>
        <fullName evidence="8">Probable subtilase-type protease inhibitor</fullName>
    </recommendedName>
</protein>
<dbReference type="AlphaFoldDB" id="A0A1R1SGB5"/>
<name>A0A1R1SGB5_9ACTN</name>
<dbReference type="STRING" id="67365.GCA_001704635_00045"/>
<dbReference type="Gene3D" id="3.30.350.10">
    <property type="entry name" value="Subtilisin inhibitor-like"/>
    <property type="match status" value="1"/>
</dbReference>
<organism evidence="11 12">
    <name type="scientific">Streptomyces sparsogenes DSM 40356</name>
    <dbReference type="NCBI Taxonomy" id="1331668"/>
    <lineage>
        <taxon>Bacteria</taxon>
        <taxon>Bacillati</taxon>
        <taxon>Actinomycetota</taxon>
        <taxon>Actinomycetes</taxon>
        <taxon>Kitasatosporales</taxon>
        <taxon>Streptomycetaceae</taxon>
        <taxon>Streptomyces</taxon>
    </lineage>
</organism>
<comment type="subcellular location">
    <subcellularLocation>
        <location evidence="1 8">Secreted</location>
    </subcellularLocation>
</comment>
<dbReference type="PROSITE" id="PS00999">
    <property type="entry name" value="SSI"/>
    <property type="match status" value="1"/>
</dbReference>
<dbReference type="InterPro" id="IPR000691">
    <property type="entry name" value="Prot_inh_I16_SSI"/>
</dbReference>
<reference evidence="11 12" key="1">
    <citation type="submission" date="2013-05" db="EMBL/GenBank/DDBJ databases">
        <title>Genome sequence of Streptomyces sparsogenes DSM 40356.</title>
        <authorList>
            <person name="Coyne S."/>
            <person name="Seebeck F.P."/>
        </authorList>
    </citation>
    <scope>NUCLEOTIDE SEQUENCE [LARGE SCALE GENOMIC DNA]</scope>
    <source>
        <strain evidence="11 12">DSM 40356</strain>
    </source>
</reference>
<evidence type="ECO:0000256" key="5">
    <source>
        <dbReference type="ARBA" id="ARBA00022690"/>
    </source>
</evidence>
<feature type="site" description="Reactive bond" evidence="8">
    <location>
        <begin position="110"/>
        <end position="111"/>
    </location>
</feature>
<dbReference type="InterPro" id="IPR036819">
    <property type="entry name" value="Subtilisin_inhibitor-like_sf"/>
</dbReference>
<evidence type="ECO:0000256" key="1">
    <source>
        <dbReference type="ARBA" id="ARBA00004613"/>
    </source>
</evidence>
<dbReference type="PRINTS" id="PR00294">
    <property type="entry name" value="SSBTLNINHBTR"/>
</dbReference>
<evidence type="ECO:0000256" key="4">
    <source>
        <dbReference type="ARBA" id="ARBA00022525"/>
    </source>
</evidence>
<keyword evidence="12" id="KW-1185">Reference proteome</keyword>
<gene>
    <name evidence="8" type="primary">sti</name>
    <name evidence="11" type="ORF">SPAR_21592</name>
</gene>
<dbReference type="InterPro" id="IPR023549">
    <property type="entry name" value="Subtilisin_inhibitor"/>
</dbReference>
<keyword evidence="5 8" id="KW-0646">Protease inhibitor</keyword>
<evidence type="ECO:0000256" key="7">
    <source>
        <dbReference type="ARBA" id="ARBA00023157"/>
    </source>
</evidence>
<feature type="disulfide bond" evidence="8">
    <location>
        <begin position="70"/>
        <end position="85"/>
    </location>
</feature>
<dbReference type="GO" id="GO:0004867">
    <property type="term" value="F:serine-type endopeptidase inhibitor activity"/>
    <property type="evidence" value="ECO:0007669"/>
    <property type="project" value="UniProtKB-UniRule"/>
</dbReference>
<dbReference type="SUPFAM" id="SSF55399">
    <property type="entry name" value="Subtilisin inhibitor"/>
    <property type="match status" value="1"/>
</dbReference>
<keyword evidence="8" id="KW-0732">Signal</keyword>
<keyword evidence="4 8" id="KW-0964">Secreted</keyword>
<feature type="chain" id="PRO_5039769633" description="Probable subtilase-type protease inhibitor" evidence="8">
    <location>
        <begin position="26"/>
        <end position="150"/>
    </location>
</feature>
<dbReference type="HAMAP" id="MF_00778">
    <property type="entry name" value="SSI"/>
    <property type="match status" value="1"/>
</dbReference>
<dbReference type="GO" id="GO:0005576">
    <property type="term" value="C:extracellular region"/>
    <property type="evidence" value="ECO:0007669"/>
    <property type="project" value="UniProtKB-SubCell"/>
</dbReference>